<evidence type="ECO:0000313" key="2">
    <source>
        <dbReference type="Proteomes" id="UP001162060"/>
    </source>
</evidence>
<dbReference type="Proteomes" id="UP001162060">
    <property type="component" value="Unassembled WGS sequence"/>
</dbReference>
<organism evidence="1 2">
    <name type="scientific">Peronospora matthiolae</name>
    <dbReference type="NCBI Taxonomy" id="2874970"/>
    <lineage>
        <taxon>Eukaryota</taxon>
        <taxon>Sar</taxon>
        <taxon>Stramenopiles</taxon>
        <taxon>Oomycota</taxon>
        <taxon>Peronosporomycetes</taxon>
        <taxon>Peronosporales</taxon>
        <taxon>Peronosporaceae</taxon>
        <taxon>Peronospora</taxon>
    </lineage>
</organism>
<comment type="caution">
    <text evidence="1">The sequence shown here is derived from an EMBL/GenBank/DDBJ whole genome shotgun (WGS) entry which is preliminary data.</text>
</comment>
<sequence length="78" mass="8295">MRDARLRRGHSEHRRVLAGQHGFGVGHLSAGIDFTAVELRSPAAGVVAAEVSRRLAHARAWLAAASLDTKGLPHANLP</sequence>
<gene>
    <name evidence="1" type="ORF">PM001_LOCUS12720</name>
</gene>
<proteinExistence type="predicted"/>
<dbReference type="AlphaFoldDB" id="A0AAV1U290"/>
<reference evidence="1" key="1">
    <citation type="submission" date="2024-01" db="EMBL/GenBank/DDBJ databases">
        <authorList>
            <person name="Webb A."/>
        </authorList>
    </citation>
    <scope>NUCLEOTIDE SEQUENCE</scope>
    <source>
        <strain evidence="1">Pm1</strain>
    </source>
</reference>
<dbReference type="EMBL" id="CAKLBY020000111">
    <property type="protein sequence ID" value="CAK7927570.1"/>
    <property type="molecule type" value="Genomic_DNA"/>
</dbReference>
<evidence type="ECO:0000313" key="1">
    <source>
        <dbReference type="EMBL" id="CAK7927570.1"/>
    </source>
</evidence>
<name>A0AAV1U290_9STRA</name>
<protein>
    <submittedName>
        <fullName evidence="1">Uncharacterized protein</fullName>
    </submittedName>
</protein>
<accession>A0AAV1U290</accession>